<comment type="caution">
    <text evidence="2">The sequence shown here is derived from an EMBL/GenBank/DDBJ whole genome shotgun (WGS) entry which is preliminary data.</text>
</comment>
<dbReference type="Pfam" id="PF03961">
    <property type="entry name" value="FapA"/>
    <property type="match status" value="2"/>
</dbReference>
<dbReference type="PANTHER" id="PTHR38032:SF1">
    <property type="entry name" value="RNA-BINDING PROTEIN KHPB N-TERMINAL DOMAIN-CONTAINING PROTEIN"/>
    <property type="match status" value="1"/>
</dbReference>
<gene>
    <name evidence="2" type="ORF">AUJ95_01185</name>
</gene>
<name>A0A1J5EG34_9BACT</name>
<feature type="domain" description="Flagellar Assembly Protein A N-terminal region" evidence="1">
    <location>
        <begin position="968"/>
        <end position="1049"/>
    </location>
</feature>
<evidence type="ECO:0000259" key="1">
    <source>
        <dbReference type="Pfam" id="PF20250"/>
    </source>
</evidence>
<feature type="domain" description="Flagellar Assembly Protein A N-terminal region" evidence="1">
    <location>
        <begin position="440"/>
        <end position="592"/>
    </location>
</feature>
<dbReference type="STRING" id="1817895.AUJ95_01185"/>
<dbReference type="InterPro" id="IPR046865">
    <property type="entry name" value="FapA_b_solenoid"/>
</dbReference>
<dbReference type="EMBL" id="MNYI01000031">
    <property type="protein sequence ID" value="OIP42943.1"/>
    <property type="molecule type" value="Genomic_DNA"/>
</dbReference>
<dbReference type="Proteomes" id="UP000183085">
    <property type="component" value="Unassembled WGS sequence"/>
</dbReference>
<evidence type="ECO:0000313" key="2">
    <source>
        <dbReference type="EMBL" id="OIP42943.1"/>
    </source>
</evidence>
<dbReference type="InterPro" id="IPR005646">
    <property type="entry name" value="FapA"/>
</dbReference>
<proteinExistence type="predicted"/>
<feature type="domain" description="Flagellar Assembly Protein A N-terminal region" evidence="1">
    <location>
        <begin position="20"/>
        <end position="83"/>
    </location>
</feature>
<accession>A0A1J5EG34</accession>
<evidence type="ECO:0000313" key="3">
    <source>
        <dbReference type="Proteomes" id="UP000183085"/>
    </source>
</evidence>
<dbReference type="Pfam" id="PF20250">
    <property type="entry name" value="FapA_N"/>
    <property type="match status" value="3"/>
</dbReference>
<dbReference type="AlphaFoldDB" id="A0A1J5EG34"/>
<dbReference type="InterPro" id="IPR046866">
    <property type="entry name" value="FapA_N"/>
</dbReference>
<reference evidence="2 3" key="1">
    <citation type="journal article" date="2016" name="Environ. Microbiol.">
        <title>Genomic resolution of a cold subsurface aquifer community provides metabolic insights for novel microbes adapted to high CO concentrations.</title>
        <authorList>
            <person name="Probst A.J."/>
            <person name="Castelle C.J."/>
            <person name="Singh A."/>
            <person name="Brown C.T."/>
            <person name="Anantharaman K."/>
            <person name="Sharon I."/>
            <person name="Hug L.A."/>
            <person name="Burstein D."/>
            <person name="Emerson J.B."/>
            <person name="Thomas B.C."/>
            <person name="Banfield J.F."/>
        </authorList>
    </citation>
    <scope>NUCLEOTIDE SEQUENCE [LARGE SCALE GENOMIC DNA]</scope>
    <source>
        <strain evidence="2">CG2_30_40_21</strain>
    </source>
</reference>
<organism evidence="2 3">
    <name type="scientific">Candidatus Desantisbacteria bacterium CG2_30_40_21</name>
    <dbReference type="NCBI Taxonomy" id="1817895"/>
    <lineage>
        <taxon>Bacteria</taxon>
        <taxon>Candidatus Desantisiibacteriota</taxon>
    </lineage>
</organism>
<dbReference type="PANTHER" id="PTHR38032">
    <property type="entry name" value="POLYMERASE-RELATED"/>
    <property type="match status" value="1"/>
</dbReference>
<protein>
    <recommendedName>
        <fullName evidence="1">Flagellar Assembly Protein A N-terminal region domain-containing protein</fullName>
    </recommendedName>
</protein>
<sequence>MSETIFTPIPDNFGEHHLDVFPGQLICAKAEPKQGRVGRTITGEDIPAREGEDVTVIPGRNVCVSEDGTRLFAMDFGRIVWEKERINVEKILSIQENVSDSIEFPGSIEIQGSINDSAVVTAAGNITVSGGIGAAEINAGGNISVKQDILKAKVVCEGNLSANALKEAMVTVAGTITVDGAIIKSIVTAGRIISHTSRKGLIFGGEVTVKKLLTAKKAGIEGDNEITLITLSPGAMAYIEIVYPYVNILLGKRTSSVKKTIKKAFYQVEPSGNVTIKNYEEIVVEEEKASHGAISAPILLADMPISVAIEGVALLEEAKNMGAELLQLPKDEVDTQIEKQGKIIVFKKGIIGPWFPDKWDELYGPTTDGSFSFENNADGLYLTVIFSQGAGKKTFSHEVIEEIISQKFNEIDTSMVETVFEKRIKKPVRIGPRQYLRGKIEIEISPDQLTATVNIIPPKMGGMLMSVEDIVKALNKKNVSFGINMERLVEILHNVEFKMPVVVAHGHPPLIGMSAYLAYQYGEKSDGAVLIGEDAIPGQLLGVKIPSTIGSSGIAVTGENISGLHGRDITLIAGKNIFIDKNRCFSAAFGKVIWQGFQAAVEQIIKVEADADANIETSGKIIIHGNVKEGVKIGGNDIIIHGNVESTVEITAKGTLTVEGEINKAKIKTALDMSATIIKESQIKCGGTLNVSTTIMDSPVIAENVVLVSEGKGLIVGGEIFAQNLIHAKMIGNEDGTPTTVKVGENGILSVLGTLYPKVTLVFGKRSMTTKKPAKKVTFKMEKGAMTTQAYEPPNISPSKPPTITISASQCTVPRSIIVPGYSIDEAIQQAAPLLGMPLEELDGDTIPKEQSQISAIRVYPKGVEGPWLETFDNSCIEEPLEEDTIDLDTDANGSFNLINRREGLFLRLRPPVGKGKRITSEQILAEIERRGYMDIDSQRVIAACTDPPKEPVRIGLMQFTTEFGGKFEITISEDKHEVFINITPPATGMVLIKPEDVIHKLEQKGVVAGIMEDEIARILKEKDYSRPILIASSVPPSKGEAGKFIYKIGG</sequence>